<dbReference type="GO" id="GO:0000287">
    <property type="term" value="F:magnesium ion binding"/>
    <property type="evidence" value="ECO:0007669"/>
    <property type="project" value="TreeGrafter"/>
</dbReference>
<proteinExistence type="predicted"/>
<dbReference type="Gene3D" id="3.30.1240.10">
    <property type="match status" value="1"/>
</dbReference>
<keyword evidence="2" id="KW-1185">Reference proteome</keyword>
<dbReference type="InterPro" id="IPR000150">
    <property type="entry name" value="Cof"/>
</dbReference>
<sequence length="288" mass="31557">MLDLADIKLVASDLDGTLVTGGYNEAALSERSIGVLKALEKQGVQIVLASGRPPRAMVPVLDLVDLDHPIALCCNGAIVLDHKEKNIKRSFAIEPEHVIKIVSEVKRELGDSVCFGVESGMRFRCEPGYARFRGADNMNHPYDTVASLEEFADEPVEKIVILHTSWHAATLHGHLDQHVFNDASWKDVLHNTYSNPFFIEISATGVSKGATLAQIAQDMSVPREQIIAFGDMPNDIQMLQFAGIGVAMENAEDQVKQAAVHIADTNVNHGVAQILEDMLAQKNKDRLN</sequence>
<dbReference type="STRING" id="101127.A0A1X2GRK2"/>
<dbReference type="NCBIfam" id="TIGR01484">
    <property type="entry name" value="HAD-SF-IIB"/>
    <property type="match status" value="1"/>
</dbReference>
<comment type="caution">
    <text evidence="1">The sequence shown here is derived from an EMBL/GenBank/DDBJ whole genome shotgun (WGS) entry which is preliminary data.</text>
</comment>
<dbReference type="PANTHER" id="PTHR10000:SF8">
    <property type="entry name" value="HAD SUPERFAMILY HYDROLASE-LIKE, TYPE 3"/>
    <property type="match status" value="1"/>
</dbReference>
<dbReference type="Pfam" id="PF08282">
    <property type="entry name" value="Hydrolase_3"/>
    <property type="match status" value="1"/>
</dbReference>
<dbReference type="InterPro" id="IPR006379">
    <property type="entry name" value="HAD-SF_hydro_IIB"/>
</dbReference>
<dbReference type="Proteomes" id="UP000242146">
    <property type="component" value="Unassembled WGS sequence"/>
</dbReference>
<accession>A0A1X2GRK2</accession>
<reference evidence="1 2" key="1">
    <citation type="submission" date="2016-07" db="EMBL/GenBank/DDBJ databases">
        <title>Pervasive Adenine N6-methylation of Active Genes in Fungi.</title>
        <authorList>
            <consortium name="DOE Joint Genome Institute"/>
            <person name="Mondo S.J."/>
            <person name="Dannebaum R.O."/>
            <person name="Kuo R.C."/>
            <person name="Labutti K."/>
            <person name="Haridas S."/>
            <person name="Kuo A."/>
            <person name="Salamov A."/>
            <person name="Ahrendt S.R."/>
            <person name="Lipzen A."/>
            <person name="Sullivan W."/>
            <person name="Andreopoulos W.B."/>
            <person name="Clum A."/>
            <person name="Lindquist E."/>
            <person name="Daum C."/>
            <person name="Ramamoorthy G.K."/>
            <person name="Gryganskyi A."/>
            <person name="Culley D."/>
            <person name="Magnuson J.K."/>
            <person name="James T.Y."/>
            <person name="O'Malley M.A."/>
            <person name="Stajich J.E."/>
            <person name="Spatafora J.W."/>
            <person name="Visel A."/>
            <person name="Grigoriev I.V."/>
        </authorList>
    </citation>
    <scope>NUCLEOTIDE SEQUENCE [LARGE SCALE GENOMIC DNA]</scope>
    <source>
        <strain evidence="1 2">NRRL 3301</strain>
    </source>
</reference>
<dbReference type="SUPFAM" id="SSF56784">
    <property type="entry name" value="HAD-like"/>
    <property type="match status" value="1"/>
</dbReference>
<dbReference type="AlphaFoldDB" id="A0A1X2GRK2"/>
<evidence type="ECO:0000313" key="2">
    <source>
        <dbReference type="Proteomes" id="UP000242146"/>
    </source>
</evidence>
<dbReference type="SFLD" id="SFLDG01140">
    <property type="entry name" value="C2.B:_Phosphomannomutase_and_P"/>
    <property type="match status" value="1"/>
</dbReference>
<dbReference type="Gene3D" id="3.40.50.1000">
    <property type="entry name" value="HAD superfamily/HAD-like"/>
    <property type="match status" value="1"/>
</dbReference>
<dbReference type="EMBL" id="MCGT01000005">
    <property type="protein sequence ID" value="ORX59739.1"/>
    <property type="molecule type" value="Genomic_DNA"/>
</dbReference>
<dbReference type="SFLD" id="SFLDS00003">
    <property type="entry name" value="Haloacid_Dehalogenase"/>
    <property type="match status" value="1"/>
</dbReference>
<dbReference type="CDD" id="cd07516">
    <property type="entry name" value="HAD_Pase"/>
    <property type="match status" value="1"/>
</dbReference>
<dbReference type="PROSITE" id="PS01228">
    <property type="entry name" value="COF_1"/>
    <property type="match status" value="1"/>
</dbReference>
<dbReference type="PANTHER" id="PTHR10000">
    <property type="entry name" value="PHOSPHOSERINE PHOSPHATASE"/>
    <property type="match status" value="1"/>
</dbReference>
<protein>
    <recommendedName>
        <fullName evidence="3">HAD-like protein</fullName>
    </recommendedName>
</protein>
<dbReference type="NCBIfam" id="TIGR00099">
    <property type="entry name" value="Cof-subfamily"/>
    <property type="match status" value="1"/>
</dbReference>
<evidence type="ECO:0008006" key="3">
    <source>
        <dbReference type="Google" id="ProtNLM"/>
    </source>
</evidence>
<gene>
    <name evidence="1" type="ORF">DM01DRAFT_1405229</name>
</gene>
<dbReference type="GO" id="GO:0005829">
    <property type="term" value="C:cytosol"/>
    <property type="evidence" value="ECO:0007669"/>
    <property type="project" value="TreeGrafter"/>
</dbReference>
<name>A0A1X2GRK2_9FUNG</name>
<organism evidence="1 2">
    <name type="scientific">Hesseltinella vesiculosa</name>
    <dbReference type="NCBI Taxonomy" id="101127"/>
    <lineage>
        <taxon>Eukaryota</taxon>
        <taxon>Fungi</taxon>
        <taxon>Fungi incertae sedis</taxon>
        <taxon>Mucoromycota</taxon>
        <taxon>Mucoromycotina</taxon>
        <taxon>Mucoromycetes</taxon>
        <taxon>Mucorales</taxon>
        <taxon>Cunninghamellaceae</taxon>
        <taxon>Hesseltinella</taxon>
    </lineage>
</organism>
<dbReference type="GO" id="GO:0016791">
    <property type="term" value="F:phosphatase activity"/>
    <property type="evidence" value="ECO:0007669"/>
    <property type="project" value="TreeGrafter"/>
</dbReference>
<dbReference type="OrthoDB" id="27226at2759"/>
<evidence type="ECO:0000313" key="1">
    <source>
        <dbReference type="EMBL" id="ORX59739.1"/>
    </source>
</evidence>
<dbReference type="InterPro" id="IPR036412">
    <property type="entry name" value="HAD-like_sf"/>
</dbReference>
<dbReference type="InterPro" id="IPR023214">
    <property type="entry name" value="HAD_sf"/>
</dbReference>